<feature type="transmembrane region" description="Helical" evidence="8">
    <location>
        <begin position="140"/>
        <end position="157"/>
    </location>
</feature>
<proteinExistence type="inferred from homology"/>
<accession>A0A163RVK3</accession>
<feature type="transmembrane region" description="Helical" evidence="8">
    <location>
        <begin position="265"/>
        <end position="285"/>
    </location>
</feature>
<feature type="transmembrane region" description="Helical" evidence="8">
    <location>
        <begin position="211"/>
        <end position="236"/>
    </location>
</feature>
<name>A0A163RVK3_9BACL</name>
<dbReference type="Pfam" id="PF03845">
    <property type="entry name" value="Spore_permease"/>
    <property type="match status" value="1"/>
</dbReference>
<feature type="transmembrane region" description="Helical" evidence="8">
    <location>
        <begin position="177"/>
        <end position="199"/>
    </location>
</feature>
<gene>
    <name evidence="9" type="ORF">AWM68_17975</name>
</gene>
<keyword evidence="7 8" id="KW-0472">Membrane</keyword>
<evidence type="ECO:0000256" key="6">
    <source>
        <dbReference type="ARBA" id="ARBA00022989"/>
    </source>
</evidence>
<evidence type="ECO:0000313" key="10">
    <source>
        <dbReference type="Proteomes" id="UP000076567"/>
    </source>
</evidence>
<sequence length="362" mass="41827">MARYFYYIVLMNMSLNIILNVPMVLIQNRFSGSITSILISIPLGTLLAYLFTKGMGRFPYQGLPEIFKEVMPGYIRVPFLSFLALMWLAAGTLAVNSYSYVIKLYLNPEMDLRIISGFLILLIIYGATRNTQSILYKTEITMLAALPFIGFIMFKSLSSDYFYPVHIKRILQFTWQMPNYSSIAAASYIFTGYINLVILNRNIQAKEILKYFWIIPLLGSIILAITYLIPFGFLGIQSVGDFVFPWMVTVDSLRMQYGFIERTSFILVFVFMLLTMLFGIVTWNVGLELMKGAFGIQDRKTGKRLFTLTFLSIIGFLSVYFQESVNQREFFGYAKYWFNIRLPVEVVLVMTVFLLSLRRKKT</sequence>
<dbReference type="AlphaFoldDB" id="A0A163RVK3"/>
<keyword evidence="5 8" id="KW-0812">Transmembrane</keyword>
<dbReference type="Proteomes" id="UP000076567">
    <property type="component" value="Unassembled WGS sequence"/>
</dbReference>
<evidence type="ECO:0000256" key="2">
    <source>
        <dbReference type="ARBA" id="ARBA00007998"/>
    </source>
</evidence>
<evidence type="ECO:0000256" key="4">
    <source>
        <dbReference type="ARBA" id="ARBA00022544"/>
    </source>
</evidence>
<evidence type="ECO:0000256" key="8">
    <source>
        <dbReference type="SAM" id="Phobius"/>
    </source>
</evidence>
<dbReference type="OrthoDB" id="2930450at2"/>
<dbReference type="EMBL" id="LRFC01000008">
    <property type="protein sequence ID" value="KZE67662.1"/>
    <property type="molecule type" value="Genomic_DNA"/>
</dbReference>
<keyword evidence="6 8" id="KW-1133">Transmembrane helix</keyword>
<reference evidence="10" key="1">
    <citation type="submission" date="2016-01" db="EMBL/GenBank/DDBJ databases">
        <title>Draft genome of Chromobacterium sp. F49.</title>
        <authorList>
            <person name="Hong K.W."/>
        </authorList>
    </citation>
    <scope>NUCLEOTIDE SEQUENCE [LARGE SCALE GENOMIC DNA]</scope>
    <source>
        <strain evidence="10">P7IIIA</strain>
    </source>
</reference>
<organism evidence="9 10">
    <name type="scientific">Fictibacillus phosphorivorans</name>
    <dbReference type="NCBI Taxonomy" id="1221500"/>
    <lineage>
        <taxon>Bacteria</taxon>
        <taxon>Bacillati</taxon>
        <taxon>Bacillota</taxon>
        <taxon>Bacilli</taxon>
        <taxon>Bacillales</taxon>
        <taxon>Fictibacillaceae</taxon>
        <taxon>Fictibacillus</taxon>
    </lineage>
</organism>
<dbReference type="PANTHER" id="PTHR34975">
    <property type="entry name" value="SPORE GERMINATION PROTEIN A2"/>
    <property type="match status" value="1"/>
</dbReference>
<feature type="transmembrane region" description="Helical" evidence="8">
    <location>
        <begin position="336"/>
        <end position="357"/>
    </location>
</feature>
<feature type="transmembrane region" description="Helical" evidence="8">
    <location>
        <begin position="5"/>
        <end position="26"/>
    </location>
</feature>
<feature type="transmembrane region" description="Helical" evidence="8">
    <location>
        <begin position="110"/>
        <end position="128"/>
    </location>
</feature>
<dbReference type="PANTHER" id="PTHR34975:SF2">
    <property type="entry name" value="SPORE GERMINATION PROTEIN A2"/>
    <property type="match status" value="1"/>
</dbReference>
<dbReference type="GO" id="GO:0016020">
    <property type="term" value="C:membrane"/>
    <property type="evidence" value="ECO:0007669"/>
    <property type="project" value="UniProtKB-SubCell"/>
</dbReference>
<feature type="transmembrane region" description="Helical" evidence="8">
    <location>
        <begin position="32"/>
        <end position="52"/>
    </location>
</feature>
<comment type="similarity">
    <text evidence="2">Belongs to the amino acid-polyamine-organocation (APC) superfamily. Spore germination protein (SGP) (TC 2.A.3.9) family.</text>
</comment>
<dbReference type="InterPro" id="IPR004761">
    <property type="entry name" value="Spore_GerAB"/>
</dbReference>
<evidence type="ECO:0000256" key="5">
    <source>
        <dbReference type="ARBA" id="ARBA00022692"/>
    </source>
</evidence>
<keyword evidence="3" id="KW-0813">Transport</keyword>
<comment type="subcellular location">
    <subcellularLocation>
        <location evidence="1">Membrane</location>
        <topology evidence="1">Multi-pass membrane protein</topology>
    </subcellularLocation>
</comment>
<protein>
    <submittedName>
        <fullName evidence="9">Uncharacterized protein</fullName>
    </submittedName>
</protein>
<evidence type="ECO:0000313" key="9">
    <source>
        <dbReference type="EMBL" id="KZE67662.1"/>
    </source>
</evidence>
<dbReference type="RefSeq" id="WP_066238691.1">
    <property type="nucleotide sequence ID" value="NZ_LRFC01000008.1"/>
</dbReference>
<evidence type="ECO:0000256" key="3">
    <source>
        <dbReference type="ARBA" id="ARBA00022448"/>
    </source>
</evidence>
<dbReference type="GO" id="GO:0009847">
    <property type="term" value="P:spore germination"/>
    <property type="evidence" value="ECO:0007669"/>
    <property type="project" value="InterPro"/>
</dbReference>
<comment type="caution">
    <text evidence="9">The sequence shown here is derived from an EMBL/GenBank/DDBJ whole genome shotgun (WGS) entry which is preliminary data.</text>
</comment>
<keyword evidence="10" id="KW-1185">Reference proteome</keyword>
<keyword evidence="4" id="KW-0309">Germination</keyword>
<feature type="transmembrane region" description="Helical" evidence="8">
    <location>
        <begin position="305"/>
        <end position="321"/>
    </location>
</feature>
<evidence type="ECO:0000256" key="1">
    <source>
        <dbReference type="ARBA" id="ARBA00004141"/>
    </source>
</evidence>
<evidence type="ECO:0000256" key="7">
    <source>
        <dbReference type="ARBA" id="ARBA00023136"/>
    </source>
</evidence>
<feature type="transmembrane region" description="Helical" evidence="8">
    <location>
        <begin position="73"/>
        <end position="90"/>
    </location>
</feature>